<organism evidence="1">
    <name type="scientific">marine sediment metagenome</name>
    <dbReference type="NCBI Taxonomy" id="412755"/>
    <lineage>
        <taxon>unclassified sequences</taxon>
        <taxon>metagenomes</taxon>
        <taxon>ecological metagenomes</taxon>
    </lineage>
</organism>
<reference evidence="1" key="1">
    <citation type="journal article" date="2014" name="Front. Microbiol.">
        <title>High frequency of phylogenetically diverse reductive dehalogenase-homologous genes in deep subseafloor sedimentary metagenomes.</title>
        <authorList>
            <person name="Kawai M."/>
            <person name="Futagami T."/>
            <person name="Toyoda A."/>
            <person name="Takaki Y."/>
            <person name="Nishi S."/>
            <person name="Hori S."/>
            <person name="Arai W."/>
            <person name="Tsubouchi T."/>
            <person name="Morono Y."/>
            <person name="Uchiyama I."/>
            <person name="Ito T."/>
            <person name="Fujiyama A."/>
            <person name="Inagaki F."/>
            <person name="Takami H."/>
        </authorList>
    </citation>
    <scope>NUCLEOTIDE SEQUENCE</scope>
    <source>
        <strain evidence="1">Expedition CK06-06</strain>
    </source>
</reference>
<gene>
    <name evidence="1" type="ORF">S01H1_75272</name>
</gene>
<feature type="non-terminal residue" evidence="1">
    <location>
        <position position="238"/>
    </location>
</feature>
<protein>
    <submittedName>
        <fullName evidence="1">Uncharacterized protein</fullName>
    </submittedName>
</protein>
<name>X0YMW4_9ZZZZ</name>
<sequence length="238" mass="27850">MFDSLPLYNDSYEIFSINYNDHYTGLLYFAPWLRNKMNEYGYETPLQVGDACAALSIRNVFADLPPYYPDENNNSIEDIIEILENPTYPDYESSKKLYFADQSSLISKKAVIALYTGQHFFSLQPSYDPEHWDQLHWFHAGLIETKEYYENGQNVFKALKPSYYTYKLFIDKVVGAGREIEKLDLGKHVYAFRLVKDNKPLIFIWHENIFDVDAKTGLVRRNQRKTVDLSQYISTPNG</sequence>
<comment type="caution">
    <text evidence="1">The sequence shown here is derived from an EMBL/GenBank/DDBJ whole genome shotgun (WGS) entry which is preliminary data.</text>
</comment>
<evidence type="ECO:0000313" key="1">
    <source>
        <dbReference type="EMBL" id="GAG48292.1"/>
    </source>
</evidence>
<accession>X0YMW4</accession>
<dbReference type="AlphaFoldDB" id="X0YMW4"/>
<proteinExistence type="predicted"/>
<dbReference type="EMBL" id="BARS01050419">
    <property type="protein sequence ID" value="GAG48292.1"/>
    <property type="molecule type" value="Genomic_DNA"/>
</dbReference>